<dbReference type="GO" id="GO:0003964">
    <property type="term" value="F:RNA-directed DNA polymerase activity"/>
    <property type="evidence" value="ECO:0007669"/>
    <property type="project" value="UniProtKB-KW"/>
</dbReference>
<organism evidence="3 4">
    <name type="scientific">Elysia marginata</name>
    <dbReference type="NCBI Taxonomy" id="1093978"/>
    <lineage>
        <taxon>Eukaryota</taxon>
        <taxon>Metazoa</taxon>
        <taxon>Spiralia</taxon>
        <taxon>Lophotrochozoa</taxon>
        <taxon>Mollusca</taxon>
        <taxon>Gastropoda</taxon>
        <taxon>Heterobranchia</taxon>
        <taxon>Euthyneura</taxon>
        <taxon>Panpulmonata</taxon>
        <taxon>Sacoglossa</taxon>
        <taxon>Placobranchoidea</taxon>
        <taxon>Plakobranchidae</taxon>
        <taxon>Elysia</taxon>
    </lineage>
</organism>
<sequence length="326" mass="36819">MIVMTKLVSQLALQGVELREWVDRQIREESERKEKEREAAKEQLALEREKLLQQQTLVDKELELENLRLRNPAPQPSPLHSSISEDNSQHPSSARALTFKSPRLPFFDDSKDDIDSYLLRFERYATVNSMDRRDWSLHLSALLRGKALEVYTRLDDDSATNYDALKEALLKRYNLNQHGFQGKFRKILSAACTEKRGPKMPVADGMLNGIRVKVLRDSGCSCVVVRRGLLENQGDMKKMTVVLADGRATQADTGQAYLNCPYYEGHVSVIQMESPLYDVILGNIDGAKCPGIKVEETKNLEVMAAETRAASSRKVKALLTPPSSRL</sequence>
<keyword evidence="3" id="KW-0695">RNA-directed DNA polymerase</keyword>
<keyword evidence="4" id="KW-1185">Reference proteome</keyword>
<keyword evidence="1" id="KW-0175">Coiled coil</keyword>
<gene>
    <name evidence="3" type="ORF">ElyMa_000953500</name>
</gene>
<proteinExistence type="predicted"/>
<reference evidence="3 4" key="1">
    <citation type="journal article" date="2021" name="Elife">
        <title>Chloroplast acquisition without the gene transfer in kleptoplastic sea slugs, Plakobranchus ocellatus.</title>
        <authorList>
            <person name="Maeda T."/>
            <person name="Takahashi S."/>
            <person name="Yoshida T."/>
            <person name="Shimamura S."/>
            <person name="Takaki Y."/>
            <person name="Nagai Y."/>
            <person name="Toyoda A."/>
            <person name="Suzuki Y."/>
            <person name="Arimoto A."/>
            <person name="Ishii H."/>
            <person name="Satoh N."/>
            <person name="Nishiyama T."/>
            <person name="Hasebe M."/>
            <person name="Maruyama T."/>
            <person name="Minagawa J."/>
            <person name="Obokata J."/>
            <person name="Shigenobu S."/>
        </authorList>
    </citation>
    <scope>NUCLEOTIDE SEQUENCE [LARGE SCALE GENOMIC DNA]</scope>
</reference>
<protein>
    <submittedName>
        <fullName evidence="3">Reverse transcriptase</fullName>
    </submittedName>
</protein>
<evidence type="ECO:0000256" key="2">
    <source>
        <dbReference type="SAM" id="MobiDB-lite"/>
    </source>
</evidence>
<keyword evidence="3" id="KW-0548">Nucleotidyltransferase</keyword>
<dbReference type="PANTHER" id="PTHR46888">
    <property type="entry name" value="ZINC KNUCKLE DOMAINCONTAINING PROTEIN-RELATED"/>
    <property type="match status" value="1"/>
</dbReference>
<name>A0AAV4HC89_9GAST</name>
<dbReference type="PANTHER" id="PTHR46888:SF1">
    <property type="entry name" value="RIBONUCLEASE H"/>
    <property type="match status" value="1"/>
</dbReference>
<evidence type="ECO:0000313" key="3">
    <source>
        <dbReference type="EMBL" id="GFR95828.1"/>
    </source>
</evidence>
<dbReference type="Proteomes" id="UP000762676">
    <property type="component" value="Unassembled WGS sequence"/>
</dbReference>
<dbReference type="EMBL" id="BMAT01001938">
    <property type="protein sequence ID" value="GFR95828.1"/>
    <property type="molecule type" value="Genomic_DNA"/>
</dbReference>
<comment type="caution">
    <text evidence="3">The sequence shown here is derived from an EMBL/GenBank/DDBJ whole genome shotgun (WGS) entry which is preliminary data.</text>
</comment>
<feature type="coiled-coil region" evidence="1">
    <location>
        <begin position="23"/>
        <end position="54"/>
    </location>
</feature>
<evidence type="ECO:0000256" key="1">
    <source>
        <dbReference type="SAM" id="Coils"/>
    </source>
</evidence>
<feature type="compositionally biased region" description="Polar residues" evidence="2">
    <location>
        <begin position="78"/>
        <end position="92"/>
    </location>
</feature>
<evidence type="ECO:0000313" key="4">
    <source>
        <dbReference type="Proteomes" id="UP000762676"/>
    </source>
</evidence>
<accession>A0AAV4HC89</accession>
<feature type="region of interest" description="Disordered" evidence="2">
    <location>
        <begin position="68"/>
        <end position="94"/>
    </location>
</feature>
<dbReference type="AlphaFoldDB" id="A0AAV4HC89"/>
<keyword evidence="3" id="KW-0808">Transferase</keyword>